<dbReference type="HAMAP" id="MF_01588">
    <property type="entry name" value="DNA_ligase_A"/>
    <property type="match status" value="1"/>
</dbReference>
<feature type="binding site" evidence="14">
    <location>
        <position position="312"/>
    </location>
    <ligand>
        <name>NAD(+)</name>
        <dbReference type="ChEBI" id="CHEBI:57540"/>
    </ligand>
</feature>
<feature type="binding site" evidence="14">
    <location>
        <begin position="34"/>
        <end position="38"/>
    </location>
    <ligand>
        <name>NAD(+)</name>
        <dbReference type="ChEBI" id="CHEBI:57540"/>
    </ligand>
</feature>
<dbReference type="CDD" id="cd00114">
    <property type="entry name" value="LIGANc"/>
    <property type="match status" value="1"/>
</dbReference>
<evidence type="ECO:0000256" key="3">
    <source>
        <dbReference type="ARBA" id="ARBA00013308"/>
    </source>
</evidence>
<dbReference type="InterPro" id="IPR012340">
    <property type="entry name" value="NA-bd_OB-fold"/>
</dbReference>
<dbReference type="Gene3D" id="1.10.150.20">
    <property type="entry name" value="5' to 3' exonuclease, C-terminal subdomain"/>
    <property type="match status" value="2"/>
</dbReference>
<dbReference type="FunFam" id="3.30.470.30:FF:000001">
    <property type="entry name" value="DNA ligase"/>
    <property type="match status" value="1"/>
</dbReference>
<dbReference type="NCBIfam" id="NF005932">
    <property type="entry name" value="PRK07956.1"/>
    <property type="match status" value="1"/>
</dbReference>
<keyword evidence="9 14" id="KW-0460">Magnesium</keyword>
<evidence type="ECO:0000313" key="18">
    <source>
        <dbReference type="Proteomes" id="UP000218831"/>
    </source>
</evidence>
<proteinExistence type="inferred from homology"/>
<dbReference type="FunFam" id="1.10.150.20:FF:000007">
    <property type="entry name" value="DNA ligase"/>
    <property type="match status" value="1"/>
</dbReference>
<dbReference type="SMART" id="SM00292">
    <property type="entry name" value="BRCT"/>
    <property type="match status" value="1"/>
</dbReference>
<evidence type="ECO:0000256" key="11">
    <source>
        <dbReference type="ARBA" id="ARBA00023204"/>
    </source>
</evidence>
<feature type="binding site" evidence="14">
    <location>
        <position position="136"/>
    </location>
    <ligand>
        <name>NAD(+)</name>
        <dbReference type="ChEBI" id="CHEBI:57540"/>
    </ligand>
</feature>
<feature type="domain" description="BRCT" evidence="16">
    <location>
        <begin position="587"/>
        <end position="667"/>
    </location>
</feature>
<feature type="binding site" evidence="14">
    <location>
        <position position="424"/>
    </location>
    <ligand>
        <name>Zn(2+)</name>
        <dbReference type="ChEBI" id="CHEBI:29105"/>
    </ligand>
</feature>
<dbReference type="GO" id="GO:0006281">
    <property type="term" value="P:DNA repair"/>
    <property type="evidence" value="ECO:0007669"/>
    <property type="project" value="UniProtKB-KW"/>
</dbReference>
<dbReference type="Gene3D" id="6.20.10.30">
    <property type="match status" value="1"/>
</dbReference>
<dbReference type="InterPro" id="IPR004150">
    <property type="entry name" value="NAD_DNA_ligase_OB"/>
</dbReference>
<dbReference type="InterPro" id="IPR041663">
    <property type="entry name" value="DisA/LigA_HHH"/>
</dbReference>
<dbReference type="Pfam" id="PF12826">
    <property type="entry name" value="HHH_2"/>
    <property type="match status" value="1"/>
</dbReference>
<keyword evidence="14" id="KW-0464">Manganese</keyword>
<dbReference type="RefSeq" id="WP_095606817.1">
    <property type="nucleotide sequence ID" value="NZ_NSKE01000007.1"/>
</dbReference>
<dbReference type="OrthoDB" id="9759736at2"/>
<dbReference type="Gene3D" id="1.10.287.610">
    <property type="entry name" value="Helix hairpin bin"/>
    <property type="match status" value="1"/>
</dbReference>
<dbReference type="InterPro" id="IPR004149">
    <property type="entry name" value="Znf_DNAligase_C4"/>
</dbReference>
<dbReference type="InterPro" id="IPR001679">
    <property type="entry name" value="DNA_ligase"/>
</dbReference>
<keyword evidence="4 14" id="KW-0436">Ligase</keyword>
<keyword evidence="11 14" id="KW-0234">DNA repair</keyword>
<evidence type="ECO:0000256" key="5">
    <source>
        <dbReference type="ARBA" id="ARBA00022705"/>
    </source>
</evidence>
<dbReference type="Gene3D" id="3.30.470.30">
    <property type="entry name" value="DNA ligase/mRNA capping enzyme"/>
    <property type="match status" value="1"/>
</dbReference>
<dbReference type="Proteomes" id="UP000218831">
    <property type="component" value="Unassembled WGS sequence"/>
</dbReference>
<dbReference type="PANTHER" id="PTHR23389:SF9">
    <property type="entry name" value="DNA LIGASE"/>
    <property type="match status" value="1"/>
</dbReference>
<dbReference type="GO" id="GO:0005829">
    <property type="term" value="C:cytosol"/>
    <property type="evidence" value="ECO:0007669"/>
    <property type="project" value="TreeGrafter"/>
</dbReference>
<dbReference type="InterPro" id="IPR013839">
    <property type="entry name" value="DNAligase_adenylation"/>
</dbReference>
<dbReference type="Pfam" id="PF00533">
    <property type="entry name" value="BRCT"/>
    <property type="match status" value="1"/>
</dbReference>
<evidence type="ECO:0000256" key="1">
    <source>
        <dbReference type="ARBA" id="ARBA00004067"/>
    </source>
</evidence>
<name>A0A2A2G788_9BACT</name>
<evidence type="ECO:0000256" key="7">
    <source>
        <dbReference type="ARBA" id="ARBA00022763"/>
    </source>
</evidence>
<dbReference type="SMART" id="SM00278">
    <property type="entry name" value="HhH1"/>
    <property type="match status" value="3"/>
</dbReference>
<feature type="binding site" evidence="14">
    <location>
        <position position="406"/>
    </location>
    <ligand>
        <name>Zn(2+)</name>
        <dbReference type="ChEBI" id="CHEBI:29105"/>
    </ligand>
</feature>
<dbReference type="InterPro" id="IPR013840">
    <property type="entry name" value="DNAligase_N"/>
</dbReference>
<comment type="cofactor">
    <cofactor evidence="14">
        <name>Mg(2+)</name>
        <dbReference type="ChEBI" id="CHEBI:18420"/>
    </cofactor>
    <cofactor evidence="14">
        <name>Mn(2+)</name>
        <dbReference type="ChEBI" id="CHEBI:29035"/>
    </cofactor>
</comment>
<dbReference type="PROSITE" id="PS50172">
    <property type="entry name" value="BRCT"/>
    <property type="match status" value="1"/>
</dbReference>
<dbReference type="Gene3D" id="2.40.50.140">
    <property type="entry name" value="Nucleic acid-binding proteins"/>
    <property type="match status" value="1"/>
</dbReference>
<evidence type="ECO:0000256" key="2">
    <source>
        <dbReference type="ARBA" id="ARBA00012722"/>
    </source>
</evidence>
<dbReference type="SUPFAM" id="SSF47781">
    <property type="entry name" value="RuvA domain 2-like"/>
    <property type="match status" value="1"/>
</dbReference>
<dbReference type="GO" id="GO:0046872">
    <property type="term" value="F:metal ion binding"/>
    <property type="evidence" value="ECO:0007669"/>
    <property type="project" value="UniProtKB-KW"/>
</dbReference>
<protein>
    <recommendedName>
        <fullName evidence="3 14">DNA ligase</fullName>
        <ecNumber evidence="2 14">6.5.1.2</ecNumber>
    </recommendedName>
    <alternativeName>
        <fullName evidence="14">Polydeoxyribonucleotide synthase [NAD(+)]</fullName>
    </alternativeName>
</protein>
<dbReference type="Pfam" id="PF03120">
    <property type="entry name" value="OB_DNA_ligase"/>
    <property type="match status" value="1"/>
</dbReference>
<dbReference type="FunFam" id="1.10.150.20:FF:000006">
    <property type="entry name" value="DNA ligase"/>
    <property type="match status" value="1"/>
</dbReference>
<feature type="binding site" evidence="14">
    <location>
        <position position="172"/>
    </location>
    <ligand>
        <name>NAD(+)</name>
        <dbReference type="ChEBI" id="CHEBI:57540"/>
    </ligand>
</feature>
<dbReference type="FunFam" id="2.40.50.140:FF:000012">
    <property type="entry name" value="DNA ligase"/>
    <property type="match status" value="1"/>
</dbReference>
<dbReference type="GO" id="GO:0003677">
    <property type="term" value="F:DNA binding"/>
    <property type="evidence" value="ECO:0007669"/>
    <property type="project" value="InterPro"/>
</dbReference>
<sequence>MNKQEAKERVEELRELLDKANKAYYQDAQPFISDKEFDDYLAELEKLEEEYDLTDPQSPTQRVGGEPSSDFETVEHPVPLLSLDNTYNEDELNDFDRRVRDILEHDNFTYLVELKFDGAAIRLRYENGDLALGATRGDGESGDDITRNIKTIKDIPLHLDDNFPDIAEVRGEAYMEREAFVRLNEHREEQGLNPFANPRNSTAGSLKMQDPREVARRPIRFFSFDLLTDDTDAEITQYQKMKLLNKFGLPVCEHFKQCSNIDEVHIQIDEWENLRHDLPFETDGVVIKVNEERYRDTLGATSKAPRWAIAYKFEAQQATTTLQDITLQVGRLGKITPVAELKAVELAGTTVKRASLHNEDEIHRKDIRVGDRVVIEKAGEIIPQVISVVNPDRVGRGPRFEMPQHCPACDEKLIKLGDDVDWRCINPECPPQVRQRIEHFASRDAMDIDGLGEAVVDQLVSEQLISNYADLYDLTKEQLLPLERMAGKSAQNLIDAVEESKSQPLDRVIYAMGIRFVGKTVARDLANGFQTMEALIDANEEIIEEIDSIGPKIAQSVVQFFNQNHNREIVAKLRNHGLTLMMEQKQQASQKLEGKTFVLTGSLPSLTRKEATQLIEKHGGKTTSSVSSNTDYLLAGDSPGSKFDKAQELNIPIIDQNSFLDLIGEKL</sequence>
<gene>
    <name evidence="14 17" type="primary">ligA</name>
    <name evidence="17" type="ORF">CK503_10755</name>
</gene>
<organism evidence="17 18">
    <name type="scientific">Fodinibius salipaludis</name>
    <dbReference type="NCBI Taxonomy" id="2032627"/>
    <lineage>
        <taxon>Bacteria</taxon>
        <taxon>Pseudomonadati</taxon>
        <taxon>Balneolota</taxon>
        <taxon>Balneolia</taxon>
        <taxon>Balneolales</taxon>
        <taxon>Balneolaceae</taxon>
        <taxon>Fodinibius</taxon>
    </lineage>
</organism>
<dbReference type="InterPro" id="IPR018239">
    <property type="entry name" value="DNA_ligase_AS"/>
</dbReference>
<dbReference type="NCBIfam" id="TIGR00575">
    <property type="entry name" value="dnlj"/>
    <property type="match status" value="1"/>
</dbReference>
<comment type="catalytic activity">
    <reaction evidence="12 14">
        <text>NAD(+) + (deoxyribonucleotide)n-3'-hydroxyl + 5'-phospho-(deoxyribonucleotide)m = (deoxyribonucleotide)n+m + AMP + beta-nicotinamide D-nucleotide.</text>
        <dbReference type="EC" id="6.5.1.2"/>
    </reaction>
</comment>
<keyword evidence="7 14" id="KW-0227">DNA damage</keyword>
<dbReference type="EC" id="6.5.1.2" evidence="2 14"/>
<comment type="function">
    <text evidence="1 14">DNA ligase that catalyzes the formation of phosphodiester linkages between 5'-phosphoryl and 3'-hydroxyl groups in double-stranded DNA using NAD as a coenzyme and as the energy source for the reaction. It is essential for DNA replication and repair of damaged DNA.</text>
</comment>
<keyword evidence="10 14" id="KW-0520">NAD</keyword>
<feature type="binding site" evidence="14">
    <location>
        <position position="409"/>
    </location>
    <ligand>
        <name>Zn(2+)</name>
        <dbReference type="ChEBI" id="CHEBI:29105"/>
    </ligand>
</feature>
<dbReference type="SMART" id="SM00532">
    <property type="entry name" value="LIGANc"/>
    <property type="match status" value="1"/>
</dbReference>
<feature type="binding site" evidence="14">
    <location>
        <begin position="82"/>
        <end position="83"/>
    </location>
    <ligand>
        <name>NAD(+)</name>
        <dbReference type="ChEBI" id="CHEBI:57540"/>
    </ligand>
</feature>
<dbReference type="InterPro" id="IPR010994">
    <property type="entry name" value="RuvA_2-like"/>
</dbReference>
<dbReference type="InterPro" id="IPR003583">
    <property type="entry name" value="Hlx-hairpin-Hlx_DNA-bd_motif"/>
</dbReference>
<reference evidence="17 18" key="1">
    <citation type="submission" date="2017-08" db="EMBL/GenBank/DDBJ databases">
        <title>Aliifodinibius alkalisoli sp. nov., isolated from saline alkaline soil.</title>
        <authorList>
            <person name="Liu D."/>
            <person name="Zhang G."/>
        </authorList>
    </citation>
    <scope>NUCLEOTIDE SEQUENCE [LARGE SCALE GENOMIC DNA]</scope>
    <source>
        <strain evidence="17 18">WN023</strain>
    </source>
</reference>
<evidence type="ECO:0000313" key="17">
    <source>
        <dbReference type="EMBL" id="PAU93626.1"/>
    </source>
</evidence>
<evidence type="ECO:0000256" key="14">
    <source>
        <dbReference type="HAMAP-Rule" id="MF_01588"/>
    </source>
</evidence>
<dbReference type="AlphaFoldDB" id="A0A2A2G788"/>
<dbReference type="CDD" id="cd17748">
    <property type="entry name" value="BRCT_DNA_ligase_like"/>
    <property type="match status" value="1"/>
</dbReference>
<evidence type="ECO:0000256" key="10">
    <source>
        <dbReference type="ARBA" id="ARBA00023027"/>
    </source>
</evidence>
<evidence type="ECO:0000256" key="9">
    <source>
        <dbReference type="ARBA" id="ARBA00022842"/>
    </source>
</evidence>
<feature type="region of interest" description="Disordered" evidence="15">
    <location>
        <begin position="51"/>
        <end position="73"/>
    </location>
</feature>
<dbReference type="SUPFAM" id="SSF50249">
    <property type="entry name" value="Nucleic acid-binding proteins"/>
    <property type="match status" value="1"/>
</dbReference>
<dbReference type="GO" id="GO:0006260">
    <property type="term" value="P:DNA replication"/>
    <property type="evidence" value="ECO:0007669"/>
    <property type="project" value="UniProtKB-KW"/>
</dbReference>
<dbReference type="PIRSF" id="PIRSF001604">
    <property type="entry name" value="LigA"/>
    <property type="match status" value="1"/>
</dbReference>
<accession>A0A2A2G788</accession>
<dbReference type="InterPro" id="IPR001357">
    <property type="entry name" value="BRCT_dom"/>
</dbReference>
<evidence type="ECO:0000256" key="4">
    <source>
        <dbReference type="ARBA" id="ARBA00022598"/>
    </source>
</evidence>
<dbReference type="Gene3D" id="3.40.50.10190">
    <property type="entry name" value="BRCT domain"/>
    <property type="match status" value="1"/>
</dbReference>
<comment type="similarity">
    <text evidence="13 14">Belongs to the NAD-dependent DNA ligase family. LigA subfamily.</text>
</comment>
<keyword evidence="6 14" id="KW-0479">Metal-binding</keyword>
<keyword evidence="5 14" id="KW-0235">DNA replication</keyword>
<evidence type="ECO:0000256" key="15">
    <source>
        <dbReference type="SAM" id="MobiDB-lite"/>
    </source>
</evidence>
<comment type="caution">
    <text evidence="17">The sequence shown here is derived from an EMBL/GenBank/DDBJ whole genome shotgun (WGS) entry which is preliminary data.</text>
</comment>
<keyword evidence="8 14" id="KW-0862">Zinc</keyword>
<dbReference type="InterPro" id="IPR036420">
    <property type="entry name" value="BRCT_dom_sf"/>
</dbReference>
<dbReference type="SUPFAM" id="SSF56091">
    <property type="entry name" value="DNA ligase/mRNA capping enzyme, catalytic domain"/>
    <property type="match status" value="1"/>
</dbReference>
<dbReference type="Pfam" id="PF14520">
    <property type="entry name" value="HHH_5"/>
    <property type="match status" value="1"/>
</dbReference>
<evidence type="ECO:0000256" key="6">
    <source>
        <dbReference type="ARBA" id="ARBA00022723"/>
    </source>
</evidence>
<evidence type="ECO:0000259" key="16">
    <source>
        <dbReference type="PROSITE" id="PS50172"/>
    </source>
</evidence>
<feature type="binding site" evidence="14">
    <location>
        <position position="288"/>
    </location>
    <ligand>
        <name>NAD(+)</name>
        <dbReference type="ChEBI" id="CHEBI:57540"/>
    </ligand>
</feature>
<dbReference type="SUPFAM" id="SSF52113">
    <property type="entry name" value="BRCT domain"/>
    <property type="match status" value="1"/>
</dbReference>
<feature type="binding site" evidence="14">
    <location>
        <position position="113"/>
    </location>
    <ligand>
        <name>NAD(+)</name>
        <dbReference type="ChEBI" id="CHEBI:57540"/>
    </ligand>
</feature>
<dbReference type="GO" id="GO:0003911">
    <property type="term" value="F:DNA ligase (NAD+) activity"/>
    <property type="evidence" value="ECO:0007669"/>
    <property type="project" value="UniProtKB-UniRule"/>
</dbReference>
<evidence type="ECO:0000256" key="12">
    <source>
        <dbReference type="ARBA" id="ARBA00034005"/>
    </source>
</evidence>
<feature type="binding site" evidence="14">
    <location>
        <position position="429"/>
    </location>
    <ligand>
        <name>Zn(2+)</name>
        <dbReference type="ChEBI" id="CHEBI:29105"/>
    </ligand>
</feature>
<dbReference type="PANTHER" id="PTHR23389">
    <property type="entry name" value="CHROMOSOME TRANSMISSION FIDELITY FACTOR 18"/>
    <property type="match status" value="1"/>
</dbReference>
<dbReference type="Pfam" id="PF03119">
    <property type="entry name" value="DNA_ligase_ZBD"/>
    <property type="match status" value="1"/>
</dbReference>
<evidence type="ECO:0000256" key="8">
    <source>
        <dbReference type="ARBA" id="ARBA00022833"/>
    </source>
</evidence>
<keyword evidence="18" id="KW-1185">Reference proteome</keyword>
<dbReference type="EMBL" id="NSKE01000007">
    <property type="protein sequence ID" value="PAU93626.1"/>
    <property type="molecule type" value="Genomic_DNA"/>
</dbReference>
<feature type="active site" description="N6-AMP-lysine intermediate" evidence="14">
    <location>
        <position position="115"/>
    </location>
</feature>
<evidence type="ECO:0000256" key="13">
    <source>
        <dbReference type="ARBA" id="ARBA00060881"/>
    </source>
</evidence>
<dbReference type="PROSITE" id="PS01055">
    <property type="entry name" value="DNA_LIGASE_N1"/>
    <property type="match status" value="1"/>
</dbReference>
<dbReference type="Pfam" id="PF01653">
    <property type="entry name" value="DNA_ligase_aden"/>
    <property type="match status" value="1"/>
</dbReference>